<gene>
    <name evidence="2" type="ORF">SAMN05443245_4647</name>
</gene>
<dbReference type="InterPro" id="IPR037950">
    <property type="entry name" value="PgdA-like"/>
</dbReference>
<dbReference type="InterPro" id="IPR011330">
    <property type="entry name" value="Glyco_hydro/deAcase_b/a-brl"/>
</dbReference>
<feature type="domain" description="NodB homology" evidence="1">
    <location>
        <begin position="36"/>
        <end position="259"/>
    </location>
</feature>
<name>A0A1H1I4A3_9BURK</name>
<dbReference type="GO" id="GO:0016810">
    <property type="term" value="F:hydrolase activity, acting on carbon-nitrogen (but not peptide) bonds"/>
    <property type="evidence" value="ECO:0007669"/>
    <property type="project" value="InterPro"/>
</dbReference>
<evidence type="ECO:0000313" key="2">
    <source>
        <dbReference type="EMBL" id="SDR32534.1"/>
    </source>
</evidence>
<reference evidence="3" key="1">
    <citation type="submission" date="2016-10" db="EMBL/GenBank/DDBJ databases">
        <authorList>
            <person name="Varghese N."/>
        </authorList>
    </citation>
    <scope>NUCLEOTIDE SEQUENCE [LARGE SCALE GENOMIC DNA]</scope>
    <source>
        <strain evidence="3">GAS106B</strain>
    </source>
</reference>
<dbReference type="PROSITE" id="PS51677">
    <property type="entry name" value="NODB"/>
    <property type="match status" value="1"/>
</dbReference>
<dbReference type="SUPFAM" id="SSF88713">
    <property type="entry name" value="Glycoside hydrolase/deacetylase"/>
    <property type="match status" value="1"/>
</dbReference>
<dbReference type="PANTHER" id="PTHR47561">
    <property type="entry name" value="POLYSACCHARIDE DEACETYLASE FAMILY PROTEIN (AFU_ORTHOLOGUE AFUA_6G05030)"/>
    <property type="match status" value="1"/>
</dbReference>
<keyword evidence="3" id="KW-1185">Reference proteome</keyword>
<sequence length="280" mass="32140">MHMKSFEWPNGYHAAVSLCFDVDAESGWVTDAANHKRLSLMSMGAYGRRAGVPRILDLLRRHELKAQFFIPGYTAEIDRELVKTIHNDGHPIGCHGYLHERTDELTYEQEDDILARSKAILEDITGVSPNGFRAPLWEVTPQTLELLGKHGFEFDSSLMGTDVPYSVQAGGRRLLELPVTWLLDDWEQFAYSAVPQVGAVIEEPDKVFRLWKAEFDALYREGRYFMLTMHPEIIGRASRIAMLDALISHMKQHEDVWFCTPQELLAAWKEKQFLTEDLPY</sequence>
<dbReference type="Proteomes" id="UP000183487">
    <property type="component" value="Unassembled WGS sequence"/>
</dbReference>
<evidence type="ECO:0000313" key="3">
    <source>
        <dbReference type="Proteomes" id="UP000183487"/>
    </source>
</evidence>
<dbReference type="AlphaFoldDB" id="A0A1H1I4A3"/>
<dbReference type="CDD" id="cd10938">
    <property type="entry name" value="CE4_HpPgdA_like"/>
    <property type="match status" value="1"/>
</dbReference>
<evidence type="ECO:0000259" key="1">
    <source>
        <dbReference type="PROSITE" id="PS51677"/>
    </source>
</evidence>
<dbReference type="InterPro" id="IPR002509">
    <property type="entry name" value="NODB_dom"/>
</dbReference>
<dbReference type="Gene3D" id="3.20.20.370">
    <property type="entry name" value="Glycoside hydrolase/deacetylase"/>
    <property type="match status" value="1"/>
</dbReference>
<dbReference type="PANTHER" id="PTHR47561:SF1">
    <property type="entry name" value="POLYSACCHARIDE DEACETYLASE FAMILY PROTEIN (AFU_ORTHOLOGUE AFUA_6G05030)"/>
    <property type="match status" value="1"/>
</dbReference>
<proteinExistence type="predicted"/>
<dbReference type="Pfam" id="PF01522">
    <property type="entry name" value="Polysacc_deac_1"/>
    <property type="match status" value="1"/>
</dbReference>
<dbReference type="EMBL" id="FNKP01000002">
    <property type="protein sequence ID" value="SDR32534.1"/>
    <property type="molecule type" value="Genomic_DNA"/>
</dbReference>
<dbReference type="RefSeq" id="WP_216350616.1">
    <property type="nucleotide sequence ID" value="NZ_FNKP01000002.1"/>
</dbReference>
<protein>
    <submittedName>
        <fullName evidence="2">Polysaccharide deacetylase</fullName>
    </submittedName>
</protein>
<dbReference type="GO" id="GO:0005975">
    <property type="term" value="P:carbohydrate metabolic process"/>
    <property type="evidence" value="ECO:0007669"/>
    <property type="project" value="InterPro"/>
</dbReference>
<organism evidence="2 3">
    <name type="scientific">Paraburkholderia fungorum</name>
    <dbReference type="NCBI Taxonomy" id="134537"/>
    <lineage>
        <taxon>Bacteria</taxon>
        <taxon>Pseudomonadati</taxon>
        <taxon>Pseudomonadota</taxon>
        <taxon>Betaproteobacteria</taxon>
        <taxon>Burkholderiales</taxon>
        <taxon>Burkholderiaceae</taxon>
        <taxon>Paraburkholderia</taxon>
    </lineage>
</organism>
<accession>A0A1H1I4A3</accession>